<feature type="transmembrane region" description="Helical" evidence="1">
    <location>
        <begin position="40"/>
        <end position="62"/>
    </location>
</feature>
<sequence>MNQPNTVSITMQRGFFILCLALFAFCGGNAAHTLFTAKQGWWGISVDILAMISSGVVMGYFYRCLRDKRVHIRLDGHGVYLREAVREQNGVRATVNDLTLAWQDIERCELNVRIFGELWELHTRNGACYQTDLLAYGIWRTRTFTRKIQALHQADPEQRARLLAEF</sequence>
<keyword evidence="1" id="KW-0472">Membrane</keyword>
<reference evidence="2" key="2">
    <citation type="submission" date="2024-09" db="EMBL/GenBank/DDBJ databases">
        <authorList>
            <person name="Veyrier F.J."/>
        </authorList>
    </citation>
    <scope>NUCLEOTIDE SEQUENCE</scope>
    <source>
        <strain evidence="2">17694</strain>
    </source>
</reference>
<protein>
    <submittedName>
        <fullName evidence="2">Uncharacterized protein</fullName>
    </submittedName>
</protein>
<keyword evidence="1" id="KW-1133">Transmembrane helix</keyword>
<gene>
    <name evidence="2" type="ORF">LVJ77_08130</name>
</gene>
<accession>A0A8T9MVX8</accession>
<reference evidence="2" key="1">
    <citation type="journal article" date="2022" name="Res Sq">
        <title>Evolution of multicellular longitudinally dividing oral cavity symbionts (Neisseriaceae).</title>
        <authorList>
            <person name="Nyongesa S."/>
            <person name="Weber P."/>
            <person name="Bernet E."/>
            <person name="Pullido F."/>
            <person name="Nieckarz M."/>
            <person name="Delaby M."/>
            <person name="Nieves C."/>
            <person name="Viehboeck T."/>
            <person name="Krause N."/>
            <person name="Rivera-Millot A."/>
            <person name="Nakamura A."/>
            <person name="Vischer N."/>
            <person name="VanNieuwenhze M."/>
            <person name="Brun Y."/>
            <person name="Cava F."/>
            <person name="Bulgheresi S."/>
            <person name="Veyrier F."/>
        </authorList>
    </citation>
    <scope>NUCLEOTIDE SEQUENCE</scope>
    <source>
        <strain evidence="2">17694</strain>
    </source>
</reference>
<dbReference type="AlphaFoldDB" id="A0A8T9MVX8"/>
<dbReference type="Proteomes" id="UP000831534">
    <property type="component" value="Chromosome"/>
</dbReference>
<dbReference type="RefSeq" id="WP_027009899.1">
    <property type="nucleotide sequence ID" value="NZ_CP091521.1"/>
</dbReference>
<dbReference type="EMBL" id="CP091521">
    <property type="protein sequence ID" value="UOP04322.1"/>
    <property type="molecule type" value="Genomic_DNA"/>
</dbReference>
<evidence type="ECO:0000313" key="3">
    <source>
        <dbReference type="Proteomes" id="UP000831534"/>
    </source>
</evidence>
<evidence type="ECO:0000313" key="2">
    <source>
        <dbReference type="EMBL" id="UOP04322.1"/>
    </source>
</evidence>
<dbReference type="KEGG" id="ckh:LVJ77_08130"/>
<name>A0A8T9MVX8_9NEIS</name>
<organism evidence="2 3">
    <name type="scientific">Conchiformibius kuhniae</name>
    <dbReference type="NCBI Taxonomy" id="211502"/>
    <lineage>
        <taxon>Bacteria</taxon>
        <taxon>Pseudomonadati</taxon>
        <taxon>Pseudomonadota</taxon>
        <taxon>Betaproteobacteria</taxon>
        <taxon>Neisseriales</taxon>
        <taxon>Neisseriaceae</taxon>
        <taxon>Conchiformibius</taxon>
    </lineage>
</organism>
<evidence type="ECO:0000256" key="1">
    <source>
        <dbReference type="SAM" id="Phobius"/>
    </source>
</evidence>
<keyword evidence="3" id="KW-1185">Reference proteome</keyword>
<keyword evidence="1" id="KW-0812">Transmembrane</keyword>
<proteinExistence type="predicted"/>